<protein>
    <recommendedName>
        <fullName evidence="6">type II site-specific deoxyribonuclease</fullName>
        <ecNumber evidence="6">3.1.21.4</ecNumber>
    </recommendedName>
</protein>
<evidence type="ECO:0000256" key="2">
    <source>
        <dbReference type="ARBA" id="ARBA00022747"/>
    </source>
</evidence>
<dbReference type="AlphaFoldDB" id="A0AA37BSV0"/>
<dbReference type="InterPro" id="IPR019045">
    <property type="entry name" value="Restrct_endonuc_II_HinfI"/>
</dbReference>
<accession>A0AA37BSV0</accession>
<evidence type="ECO:0000256" key="5">
    <source>
        <dbReference type="ARBA" id="ARBA00093760"/>
    </source>
</evidence>
<dbReference type="EMBL" id="BMNY01000005">
    <property type="protein sequence ID" value="GGM79479.1"/>
    <property type="molecule type" value="Genomic_DNA"/>
</dbReference>
<keyword evidence="3" id="KW-0255">Endonuclease</keyword>
<name>A0AA37BSV0_9ARCH</name>
<sequence>MPTIMEYSKFEEIFNREIFEHSKPKLLETIANEPNRYIGLFRPTKPKGKLLQNLLQSHEIRMGNAFEVLFEEYFRILGYNILQKKFTDENLDIDQCFRNDDVIYFIEQKIRDDHDSSKKRGQIDNFERKLDLMMKNYENEKLVGIFYFIDPDLRKNESYYRSELLKMKDDYNVDLYLFYGKELFEFLNAIDIWYEILDYLKKWKASISDLPELNFDLESEQTFNEIKDLPPSVFRKLFRNREVFNDIILTLFPEKKTLSLLLEYFKQNNNKAIYKTLSEKLEELL</sequence>
<dbReference type="EC" id="3.1.21.4" evidence="6"/>
<proteinExistence type="predicted"/>
<dbReference type="InterPro" id="IPR054784">
    <property type="entry name" value="HpyAIV-type_restriction_enz"/>
</dbReference>
<organism evidence="7 8">
    <name type="scientific">Thermogymnomonas acidicola</name>
    <dbReference type="NCBI Taxonomy" id="399579"/>
    <lineage>
        <taxon>Archaea</taxon>
        <taxon>Methanobacteriati</taxon>
        <taxon>Thermoplasmatota</taxon>
        <taxon>Thermoplasmata</taxon>
        <taxon>Thermoplasmatales</taxon>
        <taxon>Thermogymnomonas</taxon>
    </lineage>
</organism>
<evidence type="ECO:0000256" key="1">
    <source>
        <dbReference type="ARBA" id="ARBA00022722"/>
    </source>
</evidence>
<dbReference type="NCBIfam" id="NF045832">
    <property type="entry name" value="restrict_HpyAIV"/>
    <property type="match status" value="1"/>
</dbReference>
<keyword evidence="8" id="KW-1185">Reference proteome</keyword>
<evidence type="ECO:0000313" key="8">
    <source>
        <dbReference type="Proteomes" id="UP000632195"/>
    </source>
</evidence>
<evidence type="ECO:0000256" key="4">
    <source>
        <dbReference type="ARBA" id="ARBA00022801"/>
    </source>
</evidence>
<evidence type="ECO:0000256" key="6">
    <source>
        <dbReference type="ARBA" id="ARBA00093790"/>
    </source>
</evidence>
<comment type="catalytic activity">
    <reaction evidence="5">
        <text>Endonucleolytic cleavage of DNA to give specific double-stranded fragments with terminal 5'-phosphates.</text>
        <dbReference type="EC" id="3.1.21.4"/>
    </reaction>
</comment>
<dbReference type="Pfam" id="PF09520">
    <property type="entry name" value="RE_TdeIII"/>
    <property type="match status" value="1"/>
</dbReference>
<dbReference type="Proteomes" id="UP000632195">
    <property type="component" value="Unassembled WGS sequence"/>
</dbReference>
<comment type="caution">
    <text evidence="7">The sequence shown here is derived from an EMBL/GenBank/DDBJ whole genome shotgun (WGS) entry which is preliminary data.</text>
</comment>
<reference evidence="7" key="1">
    <citation type="journal article" date="2014" name="Int. J. Syst. Evol. Microbiol.">
        <title>Complete genome sequence of Corynebacterium casei LMG S-19264T (=DSM 44701T), isolated from a smear-ripened cheese.</title>
        <authorList>
            <consortium name="US DOE Joint Genome Institute (JGI-PGF)"/>
            <person name="Walter F."/>
            <person name="Albersmeier A."/>
            <person name="Kalinowski J."/>
            <person name="Ruckert C."/>
        </authorList>
    </citation>
    <scope>NUCLEOTIDE SEQUENCE</scope>
    <source>
        <strain evidence="7">JCM 13583</strain>
    </source>
</reference>
<gene>
    <name evidence="7" type="ORF">GCM10007108_17140</name>
</gene>
<evidence type="ECO:0000256" key="3">
    <source>
        <dbReference type="ARBA" id="ARBA00022759"/>
    </source>
</evidence>
<keyword evidence="1" id="KW-0540">Nuclease</keyword>
<evidence type="ECO:0000313" key="7">
    <source>
        <dbReference type="EMBL" id="GGM79479.1"/>
    </source>
</evidence>
<reference evidence="7" key="2">
    <citation type="submission" date="2022-09" db="EMBL/GenBank/DDBJ databases">
        <authorList>
            <person name="Sun Q."/>
            <person name="Ohkuma M."/>
        </authorList>
    </citation>
    <scope>NUCLEOTIDE SEQUENCE</scope>
    <source>
        <strain evidence="7">JCM 13583</strain>
    </source>
</reference>
<keyword evidence="4" id="KW-0378">Hydrolase</keyword>
<keyword evidence="2" id="KW-0680">Restriction system</keyword>